<dbReference type="Gene3D" id="1.10.10.60">
    <property type="entry name" value="Homeodomain-like"/>
    <property type="match status" value="1"/>
</dbReference>
<keyword evidence="6" id="KW-0731">Sigma factor</keyword>
<evidence type="ECO:0000256" key="1">
    <source>
        <dbReference type="ARBA" id="ARBA00008798"/>
    </source>
</evidence>
<dbReference type="GO" id="GO:0006352">
    <property type="term" value="P:DNA-templated transcription initiation"/>
    <property type="evidence" value="ECO:0007669"/>
    <property type="project" value="InterPro"/>
</dbReference>
<dbReference type="Pfam" id="PF04552">
    <property type="entry name" value="Sigma54_DBD"/>
    <property type="match status" value="1"/>
</dbReference>
<keyword evidence="7" id="KW-0238">DNA-binding</keyword>
<dbReference type="PROSITE" id="PS50044">
    <property type="entry name" value="SIGMA54_3"/>
    <property type="match status" value="1"/>
</dbReference>
<evidence type="ECO:0000313" key="12">
    <source>
        <dbReference type="Proteomes" id="UP000823886"/>
    </source>
</evidence>
<dbReference type="AlphaFoldDB" id="A0A9D2PLQ1"/>
<keyword evidence="3" id="KW-0808">Transferase</keyword>
<gene>
    <name evidence="11" type="primary">rpoN</name>
    <name evidence="11" type="ORF">H9753_07080</name>
</gene>
<dbReference type="GO" id="GO:0003677">
    <property type="term" value="F:DNA binding"/>
    <property type="evidence" value="ECO:0007669"/>
    <property type="project" value="UniProtKB-KW"/>
</dbReference>
<dbReference type="PANTHER" id="PTHR32248">
    <property type="entry name" value="RNA POLYMERASE SIGMA-54 FACTOR"/>
    <property type="match status" value="1"/>
</dbReference>
<dbReference type="Proteomes" id="UP000823886">
    <property type="component" value="Unassembled WGS sequence"/>
</dbReference>
<comment type="similarity">
    <text evidence="1">Belongs to the sigma-54 factor family.</text>
</comment>
<dbReference type="InterPro" id="IPR007634">
    <property type="entry name" value="RNA_pol_sigma_54_DNA-bd"/>
</dbReference>
<proteinExistence type="inferred from homology"/>
<dbReference type="InterPro" id="IPR000394">
    <property type="entry name" value="RNA_pol_sigma_54"/>
</dbReference>
<sequence>MELRQETALKPALSQKMLQGLSVLQMGTQELKEYLDAEVLENPVIEMEETDGDRERRDKEALLHWLEAEDSQNRVYYQEEREENRELPSAEEISLADYLLEQLLYMRIEKGDVRILRYMIQNLDERGYYTEAYEETARILGADLEDVERAAKILKAMEPAGVGAADLRECLLIQLDAKGEKGLARTIADRYLEAFGKNQLGLIAKKEREDLEEVKKACELIKNLNPRPSNSFSVRRFKEYLIPDILIVKLKDYFEVLVNDAYCPRLRISRYYVDLLNETENQEAVRYIKDKLDSARKIQACVDQRRDTLQELGALILKRQIDFFKNGREFLKPLTQKEAAQEMEVSPSTVSRAVKDKYLQCPWGTYPLSFFFSVGGSETEGAKETPESIKACIQKFIQEENKKKPYSDRILTEKLRETGISISRRTVAKYREALGIGDALSRKVF</sequence>
<comment type="caution">
    <text evidence="11">The sequence shown here is derived from an EMBL/GenBank/DDBJ whole genome shotgun (WGS) entry which is preliminary data.</text>
</comment>
<keyword evidence="2" id="KW-0240">DNA-directed RNA polymerase</keyword>
<evidence type="ECO:0000259" key="10">
    <source>
        <dbReference type="Pfam" id="PF04963"/>
    </source>
</evidence>
<dbReference type="GO" id="GO:0016779">
    <property type="term" value="F:nucleotidyltransferase activity"/>
    <property type="evidence" value="ECO:0007669"/>
    <property type="project" value="UniProtKB-KW"/>
</dbReference>
<evidence type="ECO:0000256" key="8">
    <source>
        <dbReference type="ARBA" id="ARBA00023163"/>
    </source>
</evidence>
<dbReference type="Pfam" id="PF04963">
    <property type="entry name" value="Sigma54_CBD"/>
    <property type="match status" value="1"/>
</dbReference>
<name>A0A9D2PLQ1_9FIRM</name>
<reference evidence="11" key="2">
    <citation type="submission" date="2021-04" db="EMBL/GenBank/DDBJ databases">
        <authorList>
            <person name="Gilroy R."/>
        </authorList>
    </citation>
    <scope>NUCLEOTIDE SEQUENCE</scope>
    <source>
        <strain evidence="11">ChiBcec2-3848</strain>
    </source>
</reference>
<dbReference type="GO" id="GO:0016987">
    <property type="term" value="F:sigma factor activity"/>
    <property type="evidence" value="ECO:0007669"/>
    <property type="project" value="UniProtKB-KW"/>
</dbReference>
<reference evidence="11" key="1">
    <citation type="journal article" date="2021" name="PeerJ">
        <title>Extensive microbial diversity within the chicken gut microbiome revealed by metagenomics and culture.</title>
        <authorList>
            <person name="Gilroy R."/>
            <person name="Ravi A."/>
            <person name="Getino M."/>
            <person name="Pursley I."/>
            <person name="Horton D.L."/>
            <person name="Alikhan N.F."/>
            <person name="Baker D."/>
            <person name="Gharbi K."/>
            <person name="Hall N."/>
            <person name="Watson M."/>
            <person name="Adriaenssens E.M."/>
            <person name="Foster-Nyarko E."/>
            <person name="Jarju S."/>
            <person name="Secka A."/>
            <person name="Antonio M."/>
            <person name="Oren A."/>
            <person name="Chaudhuri R.R."/>
            <person name="La Ragione R."/>
            <person name="Hildebrand F."/>
            <person name="Pallen M.J."/>
        </authorList>
    </citation>
    <scope>NUCLEOTIDE SEQUENCE</scope>
    <source>
        <strain evidence="11">ChiBcec2-3848</strain>
    </source>
</reference>
<protein>
    <submittedName>
        <fullName evidence="11">RNA polymerase factor sigma-54</fullName>
    </submittedName>
</protein>
<keyword evidence="4" id="KW-0548">Nucleotidyltransferase</keyword>
<evidence type="ECO:0000259" key="9">
    <source>
        <dbReference type="Pfam" id="PF04552"/>
    </source>
</evidence>
<organism evidence="11 12">
    <name type="scientific">Candidatus Blautia merdavium</name>
    <dbReference type="NCBI Taxonomy" id="2838494"/>
    <lineage>
        <taxon>Bacteria</taxon>
        <taxon>Bacillati</taxon>
        <taxon>Bacillota</taxon>
        <taxon>Clostridia</taxon>
        <taxon>Lachnospirales</taxon>
        <taxon>Lachnospiraceae</taxon>
        <taxon>Blautia</taxon>
    </lineage>
</organism>
<evidence type="ECO:0000256" key="3">
    <source>
        <dbReference type="ARBA" id="ARBA00022679"/>
    </source>
</evidence>
<dbReference type="GO" id="GO:0000428">
    <property type="term" value="C:DNA-directed RNA polymerase complex"/>
    <property type="evidence" value="ECO:0007669"/>
    <property type="project" value="UniProtKB-KW"/>
</dbReference>
<dbReference type="PRINTS" id="PR00045">
    <property type="entry name" value="SIGMA54FCT"/>
</dbReference>
<evidence type="ECO:0000256" key="6">
    <source>
        <dbReference type="ARBA" id="ARBA00023082"/>
    </source>
</evidence>
<dbReference type="PROSITE" id="PS00718">
    <property type="entry name" value="SIGMA54_2"/>
    <property type="match status" value="1"/>
</dbReference>
<dbReference type="Gene3D" id="1.10.10.1330">
    <property type="entry name" value="RNA polymerase sigma-54 factor, core-binding domain"/>
    <property type="match status" value="1"/>
</dbReference>
<feature type="domain" description="RNA polymerase sigma factor 54 core-binding" evidence="10">
    <location>
        <begin position="90"/>
        <end position="272"/>
    </location>
</feature>
<dbReference type="GO" id="GO:0001216">
    <property type="term" value="F:DNA-binding transcription activator activity"/>
    <property type="evidence" value="ECO:0007669"/>
    <property type="project" value="InterPro"/>
</dbReference>
<dbReference type="PIRSF" id="PIRSF000774">
    <property type="entry name" value="RpoN"/>
    <property type="match status" value="1"/>
</dbReference>
<dbReference type="EMBL" id="DWVZ01000095">
    <property type="protein sequence ID" value="HJC63363.1"/>
    <property type="molecule type" value="Genomic_DNA"/>
</dbReference>
<evidence type="ECO:0000313" key="11">
    <source>
        <dbReference type="EMBL" id="HJC63363.1"/>
    </source>
</evidence>
<accession>A0A9D2PLQ1</accession>
<dbReference type="NCBIfam" id="TIGR02395">
    <property type="entry name" value="rpoN_sigma"/>
    <property type="match status" value="1"/>
</dbReference>
<keyword evidence="5" id="KW-0805">Transcription regulation</keyword>
<feature type="domain" description="RNA polymerase sigma factor 54 DNA-binding" evidence="9">
    <location>
        <begin position="286"/>
        <end position="443"/>
    </location>
</feature>
<dbReference type="PANTHER" id="PTHR32248:SF4">
    <property type="entry name" value="RNA POLYMERASE SIGMA-54 FACTOR"/>
    <property type="match status" value="1"/>
</dbReference>
<dbReference type="InterPro" id="IPR007046">
    <property type="entry name" value="RNA_pol_sigma_54_core-bd"/>
</dbReference>
<keyword evidence="8" id="KW-0804">Transcription</keyword>
<dbReference type="InterPro" id="IPR038709">
    <property type="entry name" value="RpoN_core-bd_sf"/>
</dbReference>
<evidence type="ECO:0000256" key="4">
    <source>
        <dbReference type="ARBA" id="ARBA00022695"/>
    </source>
</evidence>
<evidence type="ECO:0000256" key="7">
    <source>
        <dbReference type="ARBA" id="ARBA00023125"/>
    </source>
</evidence>
<evidence type="ECO:0000256" key="5">
    <source>
        <dbReference type="ARBA" id="ARBA00023015"/>
    </source>
</evidence>
<evidence type="ECO:0000256" key="2">
    <source>
        <dbReference type="ARBA" id="ARBA00022478"/>
    </source>
</evidence>
<dbReference type="Pfam" id="PF00309">
    <property type="entry name" value="Sigma54_AID"/>
    <property type="match status" value="1"/>
</dbReference>